<comment type="caution">
    <text evidence="1">The sequence shown here is derived from an EMBL/GenBank/DDBJ whole genome shotgun (WGS) entry which is preliminary data.</text>
</comment>
<name>A0ABP7QHR2_9SPHI</name>
<organism evidence="1 2">
    <name type="scientific">Pedobacter ginsengiterrae</name>
    <dbReference type="NCBI Taxonomy" id="871696"/>
    <lineage>
        <taxon>Bacteria</taxon>
        <taxon>Pseudomonadati</taxon>
        <taxon>Bacteroidota</taxon>
        <taxon>Sphingobacteriia</taxon>
        <taxon>Sphingobacteriales</taxon>
        <taxon>Sphingobacteriaceae</taxon>
        <taxon>Pedobacter</taxon>
    </lineage>
</organism>
<evidence type="ECO:0000313" key="2">
    <source>
        <dbReference type="Proteomes" id="UP001501081"/>
    </source>
</evidence>
<accession>A0ABP7QHR2</accession>
<reference evidence="2" key="1">
    <citation type="journal article" date="2019" name="Int. J. Syst. Evol. Microbiol.">
        <title>The Global Catalogue of Microorganisms (GCM) 10K type strain sequencing project: providing services to taxonomists for standard genome sequencing and annotation.</title>
        <authorList>
            <consortium name="The Broad Institute Genomics Platform"/>
            <consortium name="The Broad Institute Genome Sequencing Center for Infectious Disease"/>
            <person name="Wu L."/>
            <person name="Ma J."/>
        </authorList>
    </citation>
    <scope>NUCLEOTIDE SEQUENCE [LARGE SCALE GENOMIC DNA]</scope>
    <source>
        <strain evidence="2">JCM 17338</strain>
    </source>
</reference>
<dbReference type="RefSeq" id="WP_344769653.1">
    <property type="nucleotide sequence ID" value="NZ_BAABAK010000020.1"/>
</dbReference>
<gene>
    <name evidence="1" type="ORF">GCM10022246_38400</name>
</gene>
<proteinExistence type="predicted"/>
<protein>
    <submittedName>
        <fullName evidence="1">Uncharacterized protein</fullName>
    </submittedName>
</protein>
<evidence type="ECO:0000313" key="1">
    <source>
        <dbReference type="EMBL" id="GAA3982737.1"/>
    </source>
</evidence>
<dbReference type="Proteomes" id="UP001501081">
    <property type="component" value="Unassembled WGS sequence"/>
</dbReference>
<keyword evidence="2" id="KW-1185">Reference proteome</keyword>
<dbReference type="EMBL" id="BAABAK010000020">
    <property type="protein sequence ID" value="GAA3982737.1"/>
    <property type="molecule type" value="Genomic_DNA"/>
</dbReference>
<sequence length="323" mass="38811">MDVNLEGKKVLFIGPAFYDYHTLIKKKIQDLGANVTFHPEMRGAFFIAILNTVWPYLIVLNQKIYYYYLWLLIKDKDYTHFLLIRGYKFPNFFIKKIKAKNPNIECIMYQWDSNKNDPYYHLIDYFDKVYTFDYKDYKEQEKLRFLQLFYTEDIDKINKKDDAPVKYTFFCLSAFTLSRYQAILSFTDFCDKNNFKLKSYCYIPYKTYIKYKYLKRIPLDKNLLSFKSLPRNQYLEFLENSAIVVDFNHANQTGLSMRVIETYGARKKIFTTNLSILDNPIFSPSWVQTLDLERIEMPIYAGDINLEDMEDLSFDTWVKVLFS</sequence>